<dbReference type="PANTHER" id="PTHR48073:SF2">
    <property type="entry name" value="O-SUCCINYLBENZOATE SYNTHASE"/>
    <property type="match status" value="1"/>
</dbReference>
<protein>
    <recommendedName>
        <fullName evidence="2">Mandelate racemase/muconate lactonizing enzyme C-terminal domain-containing protein</fullName>
    </recommendedName>
</protein>
<proteinExistence type="predicted"/>
<evidence type="ECO:0000259" key="2">
    <source>
        <dbReference type="SMART" id="SM00922"/>
    </source>
</evidence>
<dbReference type="AlphaFoldDB" id="A0A261QZF0"/>
<dbReference type="GO" id="GO:0009063">
    <property type="term" value="P:amino acid catabolic process"/>
    <property type="evidence" value="ECO:0007669"/>
    <property type="project" value="InterPro"/>
</dbReference>
<dbReference type="InterPro" id="IPR018110">
    <property type="entry name" value="Mandel_Rmase/mucon_lact_enz_CS"/>
</dbReference>
<dbReference type="GO" id="GO:0003824">
    <property type="term" value="F:catalytic activity"/>
    <property type="evidence" value="ECO:0007669"/>
    <property type="project" value="UniProtKB-ARBA"/>
</dbReference>
<dbReference type="SMART" id="SM00922">
    <property type="entry name" value="MR_MLE"/>
    <property type="match status" value="1"/>
</dbReference>
<evidence type="ECO:0000256" key="1">
    <source>
        <dbReference type="ARBA" id="ARBA00022723"/>
    </source>
</evidence>
<dbReference type="RefSeq" id="WP_094797092.1">
    <property type="nucleotide sequence ID" value="NZ_NEVI01000017.1"/>
</dbReference>
<evidence type="ECO:0000313" key="4">
    <source>
        <dbReference type="Proteomes" id="UP000216947"/>
    </source>
</evidence>
<accession>A0A261QZF0</accession>
<dbReference type="SFLD" id="SFLDG00180">
    <property type="entry name" value="muconate_cycloisomerase"/>
    <property type="match status" value="1"/>
</dbReference>
<dbReference type="Gene3D" id="3.20.20.120">
    <property type="entry name" value="Enolase-like C-terminal domain"/>
    <property type="match status" value="1"/>
</dbReference>
<evidence type="ECO:0000313" key="3">
    <source>
        <dbReference type="EMBL" id="OZI18168.1"/>
    </source>
</evidence>
<reference evidence="4" key="1">
    <citation type="submission" date="2017-05" db="EMBL/GenBank/DDBJ databases">
        <title>Complete and WGS of Bordetella genogroups.</title>
        <authorList>
            <person name="Spilker T."/>
            <person name="Lipuma J."/>
        </authorList>
    </citation>
    <scope>NUCLEOTIDE SEQUENCE [LARGE SCALE GENOMIC DNA]</scope>
    <source>
        <strain evidence="4">AU18089</strain>
    </source>
</reference>
<keyword evidence="4" id="KW-1185">Reference proteome</keyword>
<dbReference type="EMBL" id="NEVK01000006">
    <property type="protein sequence ID" value="OZI18168.1"/>
    <property type="molecule type" value="Genomic_DNA"/>
</dbReference>
<organism evidence="3 4">
    <name type="scientific">Bordetella genomosp. 7</name>
    <dbReference type="NCBI Taxonomy" id="1416805"/>
    <lineage>
        <taxon>Bacteria</taxon>
        <taxon>Pseudomonadati</taxon>
        <taxon>Pseudomonadota</taxon>
        <taxon>Betaproteobacteria</taxon>
        <taxon>Burkholderiales</taxon>
        <taxon>Alcaligenaceae</taxon>
        <taxon>Bordetella</taxon>
    </lineage>
</organism>
<name>A0A261QZF0_9BORD</name>
<dbReference type="Proteomes" id="UP000216947">
    <property type="component" value="Unassembled WGS sequence"/>
</dbReference>
<dbReference type="InterPro" id="IPR029017">
    <property type="entry name" value="Enolase-like_N"/>
</dbReference>
<dbReference type="CDD" id="cd03320">
    <property type="entry name" value="OSBS"/>
    <property type="match status" value="1"/>
</dbReference>
<dbReference type="InterPro" id="IPR036849">
    <property type="entry name" value="Enolase-like_C_sf"/>
</dbReference>
<dbReference type="Pfam" id="PF13378">
    <property type="entry name" value="MR_MLE_C"/>
    <property type="match status" value="1"/>
</dbReference>
<sequence>MTYSLSIKPYVQQLQVPYRWSKGTQYVRRGILVRAEWDGAVGWGEAALPPHVLFDGWAYAAHCSSMLDGLKPGADLLHELELREIPARLRCGISSALMSAQAAHAGLPLAKFLGGEASSKVPVNDLIGDADPQVCVSRVADALKIGQDTVKIKCTTERELDIARVGAIREAYPDIRIRLDPNESWDVSWALEQIRAMEPFGIDYIEEPLPRGTDLTVYAELCRETSVAIALDDSIRSLFHARRAIELNAAQVLILKPPRVGGPDRTREIIEEARRRNVRCVVTASLETSVGLHVALHCAALLPGPIEPCGLGTARFYKSDVADPPPIVGGAMTVPSAPGLGVDLQGWWDTN</sequence>
<dbReference type="SUPFAM" id="SSF54826">
    <property type="entry name" value="Enolase N-terminal domain-like"/>
    <property type="match status" value="1"/>
</dbReference>
<gene>
    <name evidence="3" type="ORF">CAL19_14035</name>
</gene>
<dbReference type="OrthoDB" id="5596677at2"/>
<dbReference type="InterPro" id="IPR029065">
    <property type="entry name" value="Enolase_C-like"/>
</dbReference>
<dbReference type="Gene3D" id="3.30.390.10">
    <property type="entry name" value="Enolase-like, N-terminal domain"/>
    <property type="match status" value="1"/>
</dbReference>
<dbReference type="InterPro" id="IPR013342">
    <property type="entry name" value="Mandelate_racemase_C"/>
</dbReference>
<comment type="caution">
    <text evidence="3">The sequence shown here is derived from an EMBL/GenBank/DDBJ whole genome shotgun (WGS) entry which is preliminary data.</text>
</comment>
<dbReference type="PROSITE" id="PS00909">
    <property type="entry name" value="MR_MLE_2"/>
    <property type="match status" value="1"/>
</dbReference>
<feature type="domain" description="Mandelate racemase/muconate lactonizing enzyme C-terminal" evidence="2">
    <location>
        <begin position="132"/>
        <end position="228"/>
    </location>
</feature>
<dbReference type="PANTHER" id="PTHR48073">
    <property type="entry name" value="O-SUCCINYLBENZOATE SYNTHASE-RELATED"/>
    <property type="match status" value="1"/>
</dbReference>
<dbReference type="SFLD" id="SFLDS00001">
    <property type="entry name" value="Enolase"/>
    <property type="match status" value="1"/>
</dbReference>
<dbReference type="SFLD" id="SFLDF00009">
    <property type="entry name" value="o-succinylbenzoate_synthase"/>
    <property type="match status" value="1"/>
</dbReference>
<dbReference type="GO" id="GO:0046872">
    <property type="term" value="F:metal ion binding"/>
    <property type="evidence" value="ECO:0007669"/>
    <property type="project" value="UniProtKB-KW"/>
</dbReference>
<dbReference type="SUPFAM" id="SSF51604">
    <property type="entry name" value="Enolase C-terminal domain-like"/>
    <property type="match status" value="1"/>
</dbReference>
<keyword evidence="1" id="KW-0479">Metal-binding</keyword>